<evidence type="ECO:0000256" key="7">
    <source>
        <dbReference type="ARBA" id="ARBA00023244"/>
    </source>
</evidence>
<dbReference type="PANTHER" id="PTHR11458:SF0">
    <property type="entry name" value="DELTA-AMINOLEVULINIC ACID DEHYDRATASE"/>
    <property type="match status" value="1"/>
</dbReference>
<dbReference type="CDD" id="cd04823">
    <property type="entry name" value="ALAD_PBGS_aspartate_rich"/>
    <property type="match status" value="1"/>
</dbReference>
<keyword evidence="4" id="KW-0350">Heme biosynthesis</keyword>
<dbReference type="InterPro" id="IPR030656">
    <property type="entry name" value="ALAD_AS"/>
</dbReference>
<dbReference type="Pfam" id="PF00490">
    <property type="entry name" value="ALAD"/>
    <property type="match status" value="2"/>
</dbReference>
<evidence type="ECO:0000256" key="10">
    <source>
        <dbReference type="RuleBase" id="RU000515"/>
    </source>
</evidence>
<comment type="function">
    <text evidence="8">Catalyzes an early step in the biosynthesis of tetrapyrroles. Binds two molecules of 5-aminolevulinate per subunit, each at a distinct site, and catalyzes their condensation to form porphobilinogen.</text>
</comment>
<dbReference type="EMBL" id="JASCZI010030217">
    <property type="protein sequence ID" value="MED6118645.1"/>
    <property type="molecule type" value="Genomic_DNA"/>
</dbReference>
<evidence type="ECO:0000256" key="2">
    <source>
        <dbReference type="ARBA" id="ARBA00008055"/>
    </source>
</evidence>
<comment type="pathway">
    <text evidence="1">Porphyrin-containing compound metabolism; protoporphyrin-IX biosynthesis; coproporphyrinogen-III from 5-aminolevulinate: step 1/4.</text>
</comment>
<dbReference type="Proteomes" id="UP001341840">
    <property type="component" value="Unassembled WGS sequence"/>
</dbReference>
<dbReference type="PANTHER" id="PTHR11458">
    <property type="entry name" value="DELTA-AMINOLEVULINIC ACID DEHYDRATASE"/>
    <property type="match status" value="1"/>
</dbReference>
<dbReference type="EC" id="4.2.1.24" evidence="10"/>
<feature type="compositionally biased region" description="Low complexity" evidence="12">
    <location>
        <begin position="92"/>
        <end position="105"/>
    </location>
</feature>
<keyword evidence="5" id="KW-0149">Chlorophyll biosynthesis</keyword>
<evidence type="ECO:0000313" key="13">
    <source>
        <dbReference type="EMBL" id="MED6118645.1"/>
    </source>
</evidence>
<keyword evidence="7 10" id="KW-0627">Porphyrin biosynthesis</keyword>
<keyword evidence="3" id="KW-0021">Allosteric enzyme</keyword>
<name>A0ABU6R2M8_9FABA</name>
<dbReference type="SUPFAM" id="SSF51569">
    <property type="entry name" value="Aldolase"/>
    <property type="match status" value="1"/>
</dbReference>
<evidence type="ECO:0000256" key="4">
    <source>
        <dbReference type="ARBA" id="ARBA00023133"/>
    </source>
</evidence>
<keyword evidence="6 10" id="KW-0456">Lyase</keyword>
<dbReference type="Gene3D" id="3.20.20.70">
    <property type="entry name" value="Aldolase class I"/>
    <property type="match status" value="1"/>
</dbReference>
<evidence type="ECO:0000256" key="1">
    <source>
        <dbReference type="ARBA" id="ARBA00004694"/>
    </source>
</evidence>
<dbReference type="PRINTS" id="PR00144">
    <property type="entry name" value="DALDHYDRTASE"/>
</dbReference>
<comment type="catalytic activity">
    <reaction evidence="9 10">
        <text>2 5-aminolevulinate = porphobilinogen + 2 H2O + H(+)</text>
        <dbReference type="Rhea" id="RHEA:24064"/>
        <dbReference type="ChEBI" id="CHEBI:15377"/>
        <dbReference type="ChEBI" id="CHEBI:15378"/>
        <dbReference type="ChEBI" id="CHEBI:58126"/>
        <dbReference type="ChEBI" id="CHEBI:356416"/>
        <dbReference type="EC" id="4.2.1.24"/>
    </reaction>
</comment>
<reference evidence="13 14" key="1">
    <citation type="journal article" date="2023" name="Plants (Basel)">
        <title>Bridging the Gap: Combining Genomics and Transcriptomics Approaches to Understand Stylosanthes scabra, an Orphan Legume from the Brazilian Caatinga.</title>
        <authorList>
            <person name="Ferreira-Neto J.R.C."/>
            <person name="da Silva M.D."/>
            <person name="Binneck E."/>
            <person name="de Melo N.F."/>
            <person name="da Silva R.H."/>
            <person name="de Melo A.L.T.M."/>
            <person name="Pandolfi V."/>
            <person name="Bustamante F.O."/>
            <person name="Brasileiro-Vidal A.C."/>
            <person name="Benko-Iseppon A.M."/>
        </authorList>
    </citation>
    <scope>NUCLEOTIDE SEQUENCE [LARGE SCALE GENOMIC DNA]</scope>
    <source>
        <tissue evidence="13">Leaves</tissue>
    </source>
</reference>
<evidence type="ECO:0000256" key="3">
    <source>
        <dbReference type="ARBA" id="ARBA00022533"/>
    </source>
</evidence>
<dbReference type="InterPro" id="IPR001731">
    <property type="entry name" value="ALAD"/>
</dbReference>
<dbReference type="NCBIfam" id="NF006762">
    <property type="entry name" value="PRK09283.1"/>
    <property type="match status" value="1"/>
</dbReference>
<feature type="region of interest" description="Disordered" evidence="12">
    <location>
        <begin position="84"/>
        <end position="109"/>
    </location>
</feature>
<comment type="similarity">
    <text evidence="2 11">Belongs to the ALAD family.</text>
</comment>
<comment type="caution">
    <text evidence="13">The sequence shown here is derived from an EMBL/GenBank/DDBJ whole genome shotgun (WGS) entry which is preliminary data.</text>
</comment>
<evidence type="ECO:0000256" key="9">
    <source>
        <dbReference type="ARBA" id="ARBA00047651"/>
    </source>
</evidence>
<protein>
    <recommendedName>
        <fullName evidence="10">Delta-aminolevulinic acid dehydratase</fullName>
        <ecNumber evidence="10">4.2.1.24</ecNumber>
    </recommendedName>
</protein>
<evidence type="ECO:0000256" key="12">
    <source>
        <dbReference type="SAM" id="MobiDB-lite"/>
    </source>
</evidence>
<evidence type="ECO:0000256" key="5">
    <source>
        <dbReference type="ARBA" id="ARBA00023171"/>
    </source>
</evidence>
<accession>A0ABU6R2M8</accession>
<dbReference type="InterPro" id="IPR013785">
    <property type="entry name" value="Aldolase_TIM"/>
</dbReference>
<gene>
    <name evidence="13" type="ORF">PIB30_004695</name>
</gene>
<keyword evidence="14" id="KW-1185">Reference proteome</keyword>
<proteinExistence type="inferred from homology"/>
<dbReference type="SMART" id="SM01004">
    <property type="entry name" value="ALAD"/>
    <property type="match status" value="1"/>
</dbReference>
<sequence length="413" mass="45423">MASTIPNSQFTIINPSSFHSRRYVPLRPQPSSIFGLSSRRPLHLFAVRASDSNNSSHAAPLHKLGLSDAQCEAAVVAGNVPEAPPVPPKPASPVGTPVVPSLPLNRRPRRNRRTPALREAFQETTISPANFVYPLFIHEGEEDTPIGAMPGCYRLGWRHGLVEEVAKARDVGVNSIVLFPKIPDALKSPTGDEAYNDNGLVPRSIRLLKDKFPDLVIYTDVALDPYSSDGHDGIVREDGVIMNDETVHQLCKQAVSQARAGADVVSPSDMMDDVHLSVTNRYASSFYGPFREALDSNPRFGDKKTYQMNPANYREALTEMREDESEGADILLVKPGLPYLDIIRLLRDNSPLPIAAYQVSGEYSMIKAGGTLKMIDEEKVMMESLLCLRRAGADIILTYFALQAARSLCGEKR</sequence>
<organism evidence="13 14">
    <name type="scientific">Stylosanthes scabra</name>
    <dbReference type="NCBI Taxonomy" id="79078"/>
    <lineage>
        <taxon>Eukaryota</taxon>
        <taxon>Viridiplantae</taxon>
        <taxon>Streptophyta</taxon>
        <taxon>Embryophyta</taxon>
        <taxon>Tracheophyta</taxon>
        <taxon>Spermatophyta</taxon>
        <taxon>Magnoliopsida</taxon>
        <taxon>eudicotyledons</taxon>
        <taxon>Gunneridae</taxon>
        <taxon>Pentapetalae</taxon>
        <taxon>rosids</taxon>
        <taxon>fabids</taxon>
        <taxon>Fabales</taxon>
        <taxon>Fabaceae</taxon>
        <taxon>Papilionoideae</taxon>
        <taxon>50 kb inversion clade</taxon>
        <taxon>dalbergioids sensu lato</taxon>
        <taxon>Dalbergieae</taxon>
        <taxon>Pterocarpus clade</taxon>
        <taxon>Stylosanthes</taxon>
    </lineage>
</organism>
<evidence type="ECO:0000256" key="8">
    <source>
        <dbReference type="ARBA" id="ARBA00025628"/>
    </source>
</evidence>
<evidence type="ECO:0000256" key="11">
    <source>
        <dbReference type="RuleBase" id="RU004161"/>
    </source>
</evidence>
<comment type="subunit">
    <text evidence="10">Homooctamer.</text>
</comment>
<evidence type="ECO:0000313" key="14">
    <source>
        <dbReference type="Proteomes" id="UP001341840"/>
    </source>
</evidence>
<evidence type="ECO:0000256" key="6">
    <source>
        <dbReference type="ARBA" id="ARBA00023239"/>
    </source>
</evidence>
<dbReference type="PROSITE" id="PS00169">
    <property type="entry name" value="D_ALA_DEHYDRATASE"/>
    <property type="match status" value="1"/>
</dbReference>